<accession>A0ABT9E949</accession>
<evidence type="ECO:0000256" key="1">
    <source>
        <dbReference type="SAM" id="SignalP"/>
    </source>
</evidence>
<dbReference type="PROSITE" id="PS51257">
    <property type="entry name" value="PROKAR_LIPOPROTEIN"/>
    <property type="match status" value="1"/>
</dbReference>
<feature type="chain" id="PRO_5045605762" evidence="1">
    <location>
        <begin position="19"/>
        <end position="51"/>
    </location>
</feature>
<dbReference type="Proteomes" id="UP001243009">
    <property type="component" value="Unassembled WGS sequence"/>
</dbReference>
<sequence length="51" mass="5239">MSLRLMLTVLLLSGCTAAEVTSAMADLRWQAAQVVAYSAPPALPAAAPPGR</sequence>
<dbReference type="EMBL" id="JAUTWS010000053">
    <property type="protein sequence ID" value="MDO9712647.1"/>
    <property type="molecule type" value="Genomic_DNA"/>
</dbReference>
<reference evidence="2 3" key="1">
    <citation type="submission" date="2023-08" db="EMBL/GenBank/DDBJ databases">
        <title>The draft genome sequence of Paracraurococcus sp. LOR1-02.</title>
        <authorList>
            <person name="Kingkaew E."/>
            <person name="Tanasupawat S."/>
        </authorList>
    </citation>
    <scope>NUCLEOTIDE SEQUENCE [LARGE SCALE GENOMIC DNA]</scope>
    <source>
        <strain evidence="2 3">LOR1-02</strain>
    </source>
</reference>
<organism evidence="2 3">
    <name type="scientific">Paracraurococcus lichenis</name>
    <dbReference type="NCBI Taxonomy" id="3064888"/>
    <lineage>
        <taxon>Bacteria</taxon>
        <taxon>Pseudomonadati</taxon>
        <taxon>Pseudomonadota</taxon>
        <taxon>Alphaproteobacteria</taxon>
        <taxon>Acetobacterales</taxon>
        <taxon>Roseomonadaceae</taxon>
        <taxon>Paracraurococcus</taxon>
    </lineage>
</organism>
<gene>
    <name evidence="2" type="ORF">Q7A36_30205</name>
</gene>
<keyword evidence="1" id="KW-0732">Signal</keyword>
<evidence type="ECO:0000313" key="3">
    <source>
        <dbReference type="Proteomes" id="UP001243009"/>
    </source>
</evidence>
<dbReference type="RefSeq" id="WP_305107504.1">
    <property type="nucleotide sequence ID" value="NZ_JAUTWS010000053.1"/>
</dbReference>
<feature type="signal peptide" evidence="1">
    <location>
        <begin position="1"/>
        <end position="18"/>
    </location>
</feature>
<evidence type="ECO:0000313" key="2">
    <source>
        <dbReference type="EMBL" id="MDO9712647.1"/>
    </source>
</evidence>
<keyword evidence="3" id="KW-1185">Reference proteome</keyword>
<protein>
    <submittedName>
        <fullName evidence="2">Uncharacterized protein</fullName>
    </submittedName>
</protein>
<comment type="caution">
    <text evidence="2">The sequence shown here is derived from an EMBL/GenBank/DDBJ whole genome shotgun (WGS) entry which is preliminary data.</text>
</comment>
<proteinExistence type="predicted"/>
<name>A0ABT9E949_9PROT</name>